<protein>
    <recommendedName>
        <fullName evidence="4">Response regulatory domain-containing protein</fullName>
    </recommendedName>
</protein>
<sequence>MKLWPRRSRSQSVTTPSTVAAERPRPKRRQRLCILSPSRSVIYSLELVAKVHCVPRTVYESAELIEILGADRVLEDCALLIVDLQGAQRDRNRTFLRKLVHRPQGLEGLKVVVLTTGALGYSYPGVQEVRLTTRSHQLNVAAFEQILAPLRHPEARSEIIPAYRLLLQQAAEEEEVEITGRHHFGRKLALLDADPLFDEAVKHVCLRLGLTLQCFASPRDLLQAILHEGGYLFAVIDQAHGYSASGDVDPSLILQAVSAVNAANTTGGDLEADSPLQDIANLMHCAPTKLRERFGALTFFSIYDQMTRILPPLPGVREIDRMCPANPLLVNLADLSQKLGAEVTLDLASARGSSAAGGKRSRAVG</sequence>
<evidence type="ECO:0008006" key="4">
    <source>
        <dbReference type="Google" id="ProtNLM"/>
    </source>
</evidence>
<evidence type="ECO:0000313" key="2">
    <source>
        <dbReference type="EMBL" id="WRQ88189.1"/>
    </source>
</evidence>
<keyword evidence="3" id="KW-1185">Reference proteome</keyword>
<accession>A0ABZ1C9B6</accession>
<dbReference type="RefSeq" id="WP_221028781.1">
    <property type="nucleotide sequence ID" value="NZ_CP139781.1"/>
</dbReference>
<reference evidence="2 3" key="1">
    <citation type="submission" date="2023-12" db="EMBL/GenBank/DDBJ databases">
        <title>Description of an unclassified Opitutus bacterium of Verrucomicrobiota.</title>
        <authorList>
            <person name="Zhang D.-F."/>
        </authorList>
    </citation>
    <scope>NUCLEOTIDE SEQUENCE [LARGE SCALE GENOMIC DNA]</scope>
    <source>
        <strain evidence="2 3">WL0086</strain>
    </source>
</reference>
<dbReference type="Proteomes" id="UP000738431">
    <property type="component" value="Chromosome"/>
</dbReference>
<gene>
    <name evidence="2" type="ORF">K1X11_002135</name>
</gene>
<evidence type="ECO:0000313" key="3">
    <source>
        <dbReference type="Proteomes" id="UP000738431"/>
    </source>
</evidence>
<evidence type="ECO:0000256" key="1">
    <source>
        <dbReference type="SAM" id="MobiDB-lite"/>
    </source>
</evidence>
<dbReference type="EMBL" id="CP139781">
    <property type="protein sequence ID" value="WRQ88189.1"/>
    <property type="molecule type" value="Genomic_DNA"/>
</dbReference>
<name>A0ABZ1C9B6_9BACT</name>
<organism evidence="2 3">
    <name type="scientific">Actomonas aquatica</name>
    <dbReference type="NCBI Taxonomy" id="2866162"/>
    <lineage>
        <taxon>Bacteria</taxon>
        <taxon>Pseudomonadati</taxon>
        <taxon>Verrucomicrobiota</taxon>
        <taxon>Opitutia</taxon>
        <taxon>Opitutales</taxon>
        <taxon>Opitutaceae</taxon>
        <taxon>Actomonas</taxon>
    </lineage>
</organism>
<proteinExistence type="predicted"/>
<feature type="region of interest" description="Disordered" evidence="1">
    <location>
        <begin position="1"/>
        <end position="25"/>
    </location>
</feature>